<sequence>MEQNKLCKARLEGCTVWTTDVHHKKGRINNLLTDETYFLPVCRSCHQVIELNPVLAKELGFSQSRLNVGE</sequence>
<reference evidence="2" key="1">
    <citation type="journal article" date="2019" name="Int. J. Syst. Evol. Microbiol.">
        <title>The Global Catalogue of Microorganisms (GCM) 10K type strain sequencing project: providing services to taxonomists for standard genome sequencing and annotation.</title>
        <authorList>
            <consortium name="The Broad Institute Genomics Platform"/>
            <consortium name="The Broad Institute Genome Sequencing Center for Infectious Disease"/>
            <person name="Wu L."/>
            <person name="Ma J."/>
        </authorList>
    </citation>
    <scope>NUCLEOTIDE SEQUENCE [LARGE SCALE GENOMIC DNA]</scope>
    <source>
        <strain evidence="2">KCTC 42248</strain>
    </source>
</reference>
<evidence type="ECO:0008006" key="3">
    <source>
        <dbReference type="Google" id="ProtNLM"/>
    </source>
</evidence>
<keyword evidence="2" id="KW-1185">Reference proteome</keyword>
<dbReference type="RefSeq" id="WP_380870331.1">
    <property type="nucleotide sequence ID" value="NZ_JBHUMA010000009.1"/>
</dbReference>
<organism evidence="1 2">
    <name type="scientific">Sphingobacterium corticis</name>
    <dbReference type="NCBI Taxonomy" id="1812823"/>
    <lineage>
        <taxon>Bacteria</taxon>
        <taxon>Pseudomonadati</taxon>
        <taxon>Bacteroidota</taxon>
        <taxon>Sphingobacteriia</taxon>
        <taxon>Sphingobacteriales</taxon>
        <taxon>Sphingobacteriaceae</taxon>
        <taxon>Sphingobacterium</taxon>
    </lineage>
</organism>
<evidence type="ECO:0000313" key="2">
    <source>
        <dbReference type="Proteomes" id="UP001597393"/>
    </source>
</evidence>
<evidence type="ECO:0000313" key="1">
    <source>
        <dbReference type="EMBL" id="MFD2600191.1"/>
    </source>
</evidence>
<protein>
    <recommendedName>
        <fullName evidence="3">HNH endonuclease</fullName>
    </recommendedName>
</protein>
<accession>A0ABW5NND4</accession>
<dbReference type="EMBL" id="JBHUMA010000009">
    <property type="protein sequence ID" value="MFD2600191.1"/>
    <property type="molecule type" value="Genomic_DNA"/>
</dbReference>
<name>A0ABW5NND4_9SPHI</name>
<gene>
    <name evidence="1" type="ORF">ACFSQ3_14630</name>
</gene>
<dbReference type="Proteomes" id="UP001597393">
    <property type="component" value="Unassembled WGS sequence"/>
</dbReference>
<comment type="caution">
    <text evidence="1">The sequence shown here is derived from an EMBL/GenBank/DDBJ whole genome shotgun (WGS) entry which is preliminary data.</text>
</comment>
<proteinExistence type="predicted"/>